<dbReference type="STRING" id="212602.A0A420I657"/>
<evidence type="ECO:0000256" key="2">
    <source>
        <dbReference type="SAM" id="MobiDB-lite"/>
    </source>
</evidence>
<dbReference type="PROSITE" id="PS50102">
    <property type="entry name" value="RRM"/>
    <property type="match status" value="1"/>
</dbReference>
<keyword evidence="1" id="KW-0694">RNA-binding</keyword>
<name>A0A420I657_9PEZI</name>
<evidence type="ECO:0000313" key="5">
    <source>
        <dbReference type="Proteomes" id="UP000286134"/>
    </source>
</evidence>
<keyword evidence="5" id="KW-1185">Reference proteome</keyword>
<dbReference type="InterPro" id="IPR046539">
    <property type="entry name" value="DUF6604"/>
</dbReference>
<dbReference type="Pfam" id="PF20253">
    <property type="entry name" value="DUF6604"/>
    <property type="match status" value="2"/>
</dbReference>
<dbReference type="Proteomes" id="UP000286134">
    <property type="component" value="Unassembled WGS sequence"/>
</dbReference>
<evidence type="ECO:0000256" key="1">
    <source>
        <dbReference type="PROSITE-ProRule" id="PRU00176"/>
    </source>
</evidence>
<dbReference type="InterPro" id="IPR000504">
    <property type="entry name" value="RRM_dom"/>
</dbReference>
<accession>A0A420I657</accession>
<organism evidence="4 5">
    <name type="scientific">Erysiphe neolycopersici</name>
    <dbReference type="NCBI Taxonomy" id="212602"/>
    <lineage>
        <taxon>Eukaryota</taxon>
        <taxon>Fungi</taxon>
        <taxon>Dikarya</taxon>
        <taxon>Ascomycota</taxon>
        <taxon>Pezizomycotina</taxon>
        <taxon>Leotiomycetes</taxon>
        <taxon>Erysiphales</taxon>
        <taxon>Erysiphaceae</taxon>
        <taxon>Erysiphe</taxon>
    </lineage>
</organism>
<dbReference type="OrthoDB" id="5238236at2759"/>
<dbReference type="AlphaFoldDB" id="A0A420I657"/>
<feature type="region of interest" description="Disordered" evidence="2">
    <location>
        <begin position="49"/>
        <end position="80"/>
    </location>
</feature>
<protein>
    <recommendedName>
        <fullName evidence="3">RRM domain-containing protein</fullName>
    </recommendedName>
</protein>
<comment type="caution">
    <text evidence="4">The sequence shown here is derived from an EMBL/GenBank/DDBJ whole genome shotgun (WGS) entry which is preliminary data.</text>
</comment>
<feature type="compositionally biased region" description="Polar residues" evidence="2">
    <location>
        <begin position="717"/>
        <end position="738"/>
    </location>
</feature>
<feature type="compositionally biased region" description="Polar residues" evidence="2">
    <location>
        <begin position="69"/>
        <end position="79"/>
    </location>
</feature>
<sequence>MEEFKFLGEDKKPFIGFFEKYANNLGEFIDWITDQAINCGYLPKGDKFTQNASSSSRLKGKARKKMQEKQNNPSMSNDGSKFKNREYILVNVKELIIIADQIVKHQNSTTVIPERIIRAGIFAITKLNDYRIKLNSLENEMRIGNLVFESILKEVIVKLQPCLRFPGQNLQSTEVLDYEALRQLIGSEGIPWLCVRLRTKVTFNEDLDDEKIALQQLNTFALFSVFIDFNEIYSPILNTWQKYKDGEIDSITASIITNVGFHVAIRQCDGFKKNSSPHYQDALSLILLELNYTNEEFLSTVDRGILGWIFSREFLILDELRTRYFSDRSFFFPRSQDQNLDIGWFNTEDGRYLKSSVRFSMVFNQIRLMKNLNIYPYSEDELTKGILDILNNKLVPLWLPFILRVFLDIDILLDDRVVEAFLQLRLISEQVVEQQTRFFENSPLVENLSLCSWAYKNSLSKMIEGVTKDVISASQPGFGDMLNDKSRQFSLLKNHPVLSGFTAFYICKGIYRLGVNMCNLSKEVGLAWQIYTSMSLRGFSLAPWPLMDTLNELYVNDIEDKDGLSNREISDLIRNIGKISDINITQERSSNYSLKDPLFIFFLQVDSIRLMFPEFSGTAVSGSPNFHSFMVNRFLRINSPKAEELPSDRERMGNSNPMQCYDVDNFLEYFSNAIPNVLGYLLFPFLTLKEQCFRVLLAINVAQTINQQNFLMEDQAGGSQPTENSLAPQSTNLQSSSRSIELTPELDLIISTINTYTEDWAYNGVTRTNWPIVLSTFPGMSQEFMDYWKTYFSKCQMNIKYVHETENSNSNLNENQPTD</sequence>
<proteinExistence type="predicted"/>
<feature type="region of interest" description="Disordered" evidence="2">
    <location>
        <begin position="715"/>
        <end position="738"/>
    </location>
</feature>
<feature type="domain" description="RRM" evidence="3">
    <location>
        <begin position="551"/>
        <end position="642"/>
    </location>
</feature>
<gene>
    <name evidence="4" type="ORF">OnM2_012010</name>
</gene>
<evidence type="ECO:0000259" key="3">
    <source>
        <dbReference type="PROSITE" id="PS50102"/>
    </source>
</evidence>
<reference evidence="4 5" key="1">
    <citation type="journal article" date="2018" name="BMC Genomics">
        <title>Comparative genome analyses reveal sequence features reflecting distinct modes of host-adaptation between dicot and monocot powdery mildew.</title>
        <authorList>
            <person name="Wu Y."/>
            <person name="Ma X."/>
            <person name="Pan Z."/>
            <person name="Kale S.D."/>
            <person name="Song Y."/>
            <person name="King H."/>
            <person name="Zhang Q."/>
            <person name="Presley C."/>
            <person name="Deng X."/>
            <person name="Wei C.I."/>
            <person name="Xiao S."/>
        </authorList>
    </citation>
    <scope>NUCLEOTIDE SEQUENCE [LARGE SCALE GENOMIC DNA]</scope>
    <source>
        <strain evidence="4">UMSG2</strain>
    </source>
</reference>
<dbReference type="EMBL" id="MCFK01001228">
    <property type="protein sequence ID" value="RKF65149.1"/>
    <property type="molecule type" value="Genomic_DNA"/>
</dbReference>
<dbReference type="PANTHER" id="PTHR38795:SF1">
    <property type="entry name" value="DUF6604 DOMAIN-CONTAINING PROTEIN"/>
    <property type="match status" value="1"/>
</dbReference>
<dbReference type="GO" id="GO:0003723">
    <property type="term" value="F:RNA binding"/>
    <property type="evidence" value="ECO:0007669"/>
    <property type="project" value="UniProtKB-UniRule"/>
</dbReference>
<dbReference type="PANTHER" id="PTHR38795">
    <property type="entry name" value="DUF6604 DOMAIN-CONTAINING PROTEIN"/>
    <property type="match status" value="1"/>
</dbReference>
<evidence type="ECO:0000313" key="4">
    <source>
        <dbReference type="EMBL" id="RKF65149.1"/>
    </source>
</evidence>